<evidence type="ECO:0000256" key="4">
    <source>
        <dbReference type="ARBA" id="ARBA00022833"/>
    </source>
</evidence>
<dbReference type="RefSeq" id="WP_143991779.1">
    <property type="nucleotide sequence ID" value="NZ_JBFPGJ010000001.1"/>
</dbReference>
<sequence>MQQYRTGDSVIFKVLEREIHISVADLYPDSLQSADSDEANQPVSLSIHSWVVRTPDDIFVIDTGTGNDRDRGNNPFYHQLDTPYLENLLATGIKPEEVTLVLMTHLHTDHVGWNTVWRENRWVPLFPNARYICSEKELMRVKDSERYRNLWLDSLLPVIEAGLLETIDVAAQPLFGGRICYVPTPGHSPDHAALILSCGGEYAFFAGDIVHSPLQFSHPAWNSVFCGDHEQAEKSRHWAMAWCAEHHALWLSAHFAGQSCGWLSVDGHGNYGWMEASDNNDE</sequence>
<keyword evidence="4" id="KW-0862">Zinc</keyword>
<dbReference type="PANTHER" id="PTHR42978:SF6">
    <property type="entry name" value="QUORUM-QUENCHING LACTONASE YTNP-RELATED"/>
    <property type="match status" value="1"/>
</dbReference>
<gene>
    <name evidence="6" type="primary">ytnP</name>
    <name evidence="6" type="ORF">NCTC9185_00348</name>
</gene>
<evidence type="ECO:0000313" key="6">
    <source>
        <dbReference type="EMBL" id="VTN08471.1"/>
    </source>
</evidence>
<keyword evidence="2" id="KW-0479">Metal-binding</keyword>
<feature type="domain" description="Metallo-beta-lactamase" evidence="5">
    <location>
        <begin position="46"/>
        <end position="246"/>
    </location>
</feature>
<name>A0A4U9CT52_RAOTE</name>
<reference evidence="6 7" key="1">
    <citation type="submission" date="2019-04" db="EMBL/GenBank/DDBJ databases">
        <authorList>
            <consortium name="Pathogen Informatics"/>
        </authorList>
    </citation>
    <scope>NUCLEOTIDE SEQUENCE [LARGE SCALE GENOMIC DNA]</scope>
    <source>
        <strain evidence="6 7">NCTC9185</strain>
    </source>
</reference>
<dbReference type="SMART" id="SM00849">
    <property type="entry name" value="Lactamase_B"/>
    <property type="match status" value="1"/>
</dbReference>
<dbReference type="Gene3D" id="3.60.15.10">
    <property type="entry name" value="Ribonuclease Z/Hydroxyacylglutathione hydrolase-like"/>
    <property type="match status" value="1"/>
</dbReference>
<dbReference type="PANTHER" id="PTHR42978">
    <property type="entry name" value="QUORUM-QUENCHING LACTONASE YTNP-RELATED-RELATED"/>
    <property type="match status" value="1"/>
</dbReference>
<evidence type="ECO:0000256" key="1">
    <source>
        <dbReference type="ARBA" id="ARBA00007749"/>
    </source>
</evidence>
<comment type="similarity">
    <text evidence="1">Belongs to the metallo-beta-lactamase superfamily.</text>
</comment>
<evidence type="ECO:0000256" key="2">
    <source>
        <dbReference type="ARBA" id="ARBA00022723"/>
    </source>
</evidence>
<evidence type="ECO:0000256" key="3">
    <source>
        <dbReference type="ARBA" id="ARBA00022801"/>
    </source>
</evidence>
<dbReference type="InterPro" id="IPR051013">
    <property type="entry name" value="MBL_superfamily_lactonases"/>
</dbReference>
<dbReference type="InterPro" id="IPR036866">
    <property type="entry name" value="RibonucZ/Hydroxyglut_hydro"/>
</dbReference>
<dbReference type="InterPro" id="IPR001279">
    <property type="entry name" value="Metallo-B-lactamas"/>
</dbReference>
<dbReference type="EMBL" id="CABDVU010000001">
    <property type="protein sequence ID" value="VTN08471.1"/>
    <property type="molecule type" value="Genomic_DNA"/>
</dbReference>
<dbReference type="GO" id="GO:0046872">
    <property type="term" value="F:metal ion binding"/>
    <property type="evidence" value="ECO:0007669"/>
    <property type="project" value="UniProtKB-KW"/>
</dbReference>
<keyword evidence="3" id="KW-0378">Hydrolase</keyword>
<organism evidence="6 7">
    <name type="scientific">Raoultella terrigena</name>
    <name type="common">Klebsiella terrigena</name>
    <dbReference type="NCBI Taxonomy" id="577"/>
    <lineage>
        <taxon>Bacteria</taxon>
        <taxon>Pseudomonadati</taxon>
        <taxon>Pseudomonadota</taxon>
        <taxon>Gammaproteobacteria</taxon>
        <taxon>Enterobacterales</taxon>
        <taxon>Enterobacteriaceae</taxon>
        <taxon>Klebsiella/Raoultella group</taxon>
        <taxon>Raoultella</taxon>
    </lineage>
</organism>
<dbReference type="GO" id="GO:0016787">
    <property type="term" value="F:hydrolase activity"/>
    <property type="evidence" value="ECO:0007669"/>
    <property type="project" value="UniProtKB-KW"/>
</dbReference>
<evidence type="ECO:0000259" key="5">
    <source>
        <dbReference type="SMART" id="SM00849"/>
    </source>
</evidence>
<accession>A0A4U9CT52</accession>
<dbReference type="Proteomes" id="UP000339249">
    <property type="component" value="Unassembled WGS sequence"/>
</dbReference>
<proteinExistence type="inferred from homology"/>
<evidence type="ECO:0000313" key="7">
    <source>
        <dbReference type="Proteomes" id="UP000339249"/>
    </source>
</evidence>
<dbReference type="CDD" id="cd16277">
    <property type="entry name" value="metallo-hydrolase-like_MBL-fold"/>
    <property type="match status" value="1"/>
</dbReference>
<dbReference type="SUPFAM" id="SSF56281">
    <property type="entry name" value="Metallo-hydrolase/oxidoreductase"/>
    <property type="match status" value="1"/>
</dbReference>
<dbReference type="AlphaFoldDB" id="A0A4U9CT52"/>
<protein>
    <submittedName>
        <fullName evidence="6">Metallo-beta-lactamase superfamily</fullName>
    </submittedName>
</protein>
<dbReference type="Pfam" id="PF00753">
    <property type="entry name" value="Lactamase_B"/>
    <property type="match status" value="1"/>
</dbReference>